<accession>A0ABV1RK42</accession>
<keyword evidence="9" id="KW-0067">ATP-binding</keyword>
<gene>
    <name evidence="9" type="ORF">ABS311_14250</name>
</gene>
<keyword evidence="3" id="KW-0597">Phosphoprotein</keyword>
<dbReference type="InterPro" id="IPR036890">
    <property type="entry name" value="HATPase_C_sf"/>
</dbReference>
<comment type="caution">
    <text evidence="9">The sequence shown here is derived from an EMBL/GenBank/DDBJ whole genome shotgun (WGS) entry which is preliminary data.</text>
</comment>
<keyword evidence="7" id="KW-0472">Membrane</keyword>
<dbReference type="InterPro" id="IPR003594">
    <property type="entry name" value="HATPase_dom"/>
</dbReference>
<keyword evidence="6" id="KW-0175">Coiled coil</keyword>
<dbReference type="CDD" id="cd00082">
    <property type="entry name" value="HisKA"/>
    <property type="match status" value="1"/>
</dbReference>
<evidence type="ECO:0000313" key="10">
    <source>
        <dbReference type="Proteomes" id="UP001467690"/>
    </source>
</evidence>
<dbReference type="InterPro" id="IPR004358">
    <property type="entry name" value="Sig_transdc_His_kin-like_C"/>
</dbReference>
<keyword evidence="5" id="KW-0418">Kinase</keyword>
<evidence type="ECO:0000256" key="6">
    <source>
        <dbReference type="SAM" id="Coils"/>
    </source>
</evidence>
<dbReference type="InterPro" id="IPR005467">
    <property type="entry name" value="His_kinase_dom"/>
</dbReference>
<dbReference type="InterPro" id="IPR052162">
    <property type="entry name" value="Sensor_kinase/Photoreceptor"/>
</dbReference>
<dbReference type="Gene3D" id="1.10.287.130">
    <property type="match status" value="1"/>
</dbReference>
<evidence type="ECO:0000313" key="9">
    <source>
        <dbReference type="EMBL" id="MER2493042.1"/>
    </source>
</evidence>
<keyword evidence="9" id="KW-0547">Nucleotide-binding</keyword>
<keyword evidence="10" id="KW-1185">Reference proteome</keyword>
<dbReference type="Pfam" id="PF02518">
    <property type="entry name" value="HATPase_c"/>
    <property type="match status" value="1"/>
</dbReference>
<dbReference type="SMART" id="SM00388">
    <property type="entry name" value="HisKA"/>
    <property type="match status" value="1"/>
</dbReference>
<dbReference type="EC" id="2.7.13.3" evidence="2"/>
<dbReference type="SMART" id="SM00387">
    <property type="entry name" value="HATPase_c"/>
    <property type="match status" value="1"/>
</dbReference>
<evidence type="ECO:0000256" key="2">
    <source>
        <dbReference type="ARBA" id="ARBA00012438"/>
    </source>
</evidence>
<keyword evidence="4" id="KW-0808">Transferase</keyword>
<dbReference type="SUPFAM" id="SSF47384">
    <property type="entry name" value="Homodimeric domain of signal transducing histidine kinase"/>
    <property type="match status" value="1"/>
</dbReference>
<feature type="transmembrane region" description="Helical" evidence="7">
    <location>
        <begin position="12"/>
        <end position="31"/>
    </location>
</feature>
<evidence type="ECO:0000256" key="4">
    <source>
        <dbReference type="ARBA" id="ARBA00022679"/>
    </source>
</evidence>
<dbReference type="InterPro" id="IPR007891">
    <property type="entry name" value="CHASE3"/>
</dbReference>
<dbReference type="InterPro" id="IPR036097">
    <property type="entry name" value="HisK_dim/P_sf"/>
</dbReference>
<dbReference type="PANTHER" id="PTHR43304:SF1">
    <property type="entry name" value="PAC DOMAIN-CONTAINING PROTEIN"/>
    <property type="match status" value="1"/>
</dbReference>
<dbReference type="InterPro" id="IPR003661">
    <property type="entry name" value="HisK_dim/P_dom"/>
</dbReference>
<evidence type="ECO:0000256" key="1">
    <source>
        <dbReference type="ARBA" id="ARBA00000085"/>
    </source>
</evidence>
<dbReference type="Proteomes" id="UP001467690">
    <property type="component" value="Unassembled WGS sequence"/>
</dbReference>
<evidence type="ECO:0000256" key="7">
    <source>
        <dbReference type="SAM" id="Phobius"/>
    </source>
</evidence>
<dbReference type="SUPFAM" id="SSF55874">
    <property type="entry name" value="ATPase domain of HSP90 chaperone/DNA topoisomerase II/histidine kinase"/>
    <property type="match status" value="1"/>
</dbReference>
<protein>
    <recommendedName>
        <fullName evidence="2">histidine kinase</fullName>
        <ecNumber evidence="2">2.7.13.3</ecNumber>
    </recommendedName>
</protein>
<keyword evidence="7" id="KW-1133">Transmembrane helix</keyword>
<evidence type="ECO:0000259" key="8">
    <source>
        <dbReference type="PROSITE" id="PS50109"/>
    </source>
</evidence>
<dbReference type="Pfam" id="PF05227">
    <property type="entry name" value="CHASE3"/>
    <property type="match status" value="1"/>
</dbReference>
<dbReference type="PROSITE" id="PS50109">
    <property type="entry name" value="HIS_KIN"/>
    <property type="match status" value="1"/>
</dbReference>
<dbReference type="EMBL" id="JBELOE010000239">
    <property type="protein sequence ID" value="MER2493042.1"/>
    <property type="molecule type" value="Genomic_DNA"/>
</dbReference>
<sequence length="491" mass="55859">MDMLLEKKRDSWILIFLIVILVISANIFLAINITSKLSKAQTSLYNTGEIISELEELHILVLQAESGQRGYLLTANEEYLTPYTNALENVYQQIETIKTLESEIPEQPAKVASLIHLIEAKLRELVATVELAQADKEKSALRQVMTGRGRNLYKEIKLHFDMLKSIETTYRDDLFAQLLKAEKNAEFTFTTSAITSFLLLFGMMILARILLQQERKNQTLLETQNETLQKEVNAKTQELTVYAEELEQSNRELESFAFVASHDLQEPLRKIRAFGDRLEINYADKLDERGADFIKRMKNAAERMSNLINDLLEYSRISTRGKSFKAVALQEVVDTVTDDLEIAIVEANATIKVAELPSIQADKSQICQLFQNLISNAIKFRRSDQSPLITINYHTETINNELLDCTENWHVITIADNGIGFEQAFADKIFIPFQRLHSRSEYKGTGIGLAVCRRIVERHGGCINVKSQPNEGAIFTIKIPEDYQLPMSDGE</sequence>
<evidence type="ECO:0000256" key="3">
    <source>
        <dbReference type="ARBA" id="ARBA00022553"/>
    </source>
</evidence>
<dbReference type="RefSeq" id="WP_143872236.1">
    <property type="nucleotide sequence ID" value="NZ_CP041660.1"/>
</dbReference>
<dbReference type="Gene3D" id="3.30.565.10">
    <property type="entry name" value="Histidine kinase-like ATPase, C-terminal domain"/>
    <property type="match status" value="1"/>
</dbReference>
<proteinExistence type="predicted"/>
<comment type="catalytic activity">
    <reaction evidence="1">
        <text>ATP + protein L-histidine = ADP + protein N-phospho-L-histidine.</text>
        <dbReference type="EC" id="2.7.13.3"/>
    </reaction>
</comment>
<dbReference type="CDD" id="cd19410">
    <property type="entry name" value="HK9-like_sensor"/>
    <property type="match status" value="1"/>
</dbReference>
<organism evidence="9 10">
    <name type="scientific">Catenovulum sediminis</name>
    <dbReference type="NCBI Taxonomy" id="1740262"/>
    <lineage>
        <taxon>Bacteria</taxon>
        <taxon>Pseudomonadati</taxon>
        <taxon>Pseudomonadota</taxon>
        <taxon>Gammaproteobacteria</taxon>
        <taxon>Alteromonadales</taxon>
        <taxon>Alteromonadaceae</taxon>
        <taxon>Catenovulum</taxon>
    </lineage>
</organism>
<dbReference type="PRINTS" id="PR00344">
    <property type="entry name" value="BCTRLSENSOR"/>
</dbReference>
<feature type="coiled-coil region" evidence="6">
    <location>
        <begin position="211"/>
        <end position="252"/>
    </location>
</feature>
<dbReference type="Pfam" id="PF00512">
    <property type="entry name" value="HisKA"/>
    <property type="match status" value="1"/>
</dbReference>
<dbReference type="GO" id="GO:0005524">
    <property type="term" value="F:ATP binding"/>
    <property type="evidence" value="ECO:0007669"/>
    <property type="project" value="UniProtKB-KW"/>
</dbReference>
<name>A0ABV1RK42_9ALTE</name>
<reference evidence="9 10" key="1">
    <citation type="submission" date="2024-06" db="EMBL/GenBank/DDBJ databases">
        <authorList>
            <person name="Chen R.Y."/>
        </authorList>
    </citation>
    <scope>NUCLEOTIDE SEQUENCE [LARGE SCALE GENOMIC DNA]</scope>
    <source>
        <strain evidence="9 10">D2</strain>
    </source>
</reference>
<feature type="transmembrane region" description="Helical" evidence="7">
    <location>
        <begin position="187"/>
        <end position="211"/>
    </location>
</feature>
<dbReference type="PANTHER" id="PTHR43304">
    <property type="entry name" value="PHYTOCHROME-LIKE PROTEIN CPH1"/>
    <property type="match status" value="1"/>
</dbReference>
<evidence type="ECO:0000256" key="5">
    <source>
        <dbReference type="ARBA" id="ARBA00022777"/>
    </source>
</evidence>
<keyword evidence="7" id="KW-0812">Transmembrane</keyword>
<feature type="domain" description="Histidine kinase" evidence="8">
    <location>
        <begin position="259"/>
        <end position="483"/>
    </location>
</feature>